<feature type="coiled-coil region" evidence="11">
    <location>
        <begin position="132"/>
        <end position="350"/>
    </location>
</feature>
<evidence type="ECO:0000256" key="5">
    <source>
        <dbReference type="ARBA" id="ARBA00022490"/>
    </source>
</evidence>
<reference evidence="16 17" key="1">
    <citation type="journal article" date="2021" name="Cell">
        <title>Tracing the genetic footprints of vertebrate landing in non-teleost ray-finned fishes.</title>
        <authorList>
            <person name="Bi X."/>
            <person name="Wang K."/>
            <person name="Yang L."/>
            <person name="Pan H."/>
            <person name="Jiang H."/>
            <person name="Wei Q."/>
            <person name="Fang M."/>
            <person name="Yu H."/>
            <person name="Zhu C."/>
            <person name="Cai Y."/>
            <person name="He Y."/>
            <person name="Gan X."/>
            <person name="Zeng H."/>
            <person name="Yu D."/>
            <person name="Zhu Y."/>
            <person name="Jiang H."/>
            <person name="Qiu Q."/>
            <person name="Yang H."/>
            <person name="Zhang Y.E."/>
            <person name="Wang W."/>
            <person name="Zhu M."/>
            <person name="He S."/>
            <person name="Zhang G."/>
        </authorList>
    </citation>
    <scope>NUCLEOTIDE SEQUENCE [LARGE SCALE GENOMIC DNA]</scope>
    <source>
        <strain evidence="16">Bchr_013</strain>
    </source>
</reference>
<dbReference type="EMBL" id="JAATIS010005477">
    <property type="protein sequence ID" value="KAG2459463.1"/>
    <property type="molecule type" value="Genomic_DNA"/>
</dbReference>
<keyword evidence="4" id="KW-0813">Transport</keyword>
<comment type="similarity">
    <text evidence="3">Belongs to the rabaptin family.</text>
</comment>
<feature type="domain" description="Rabaptin GTPase-Rab5 binding" evidence="15">
    <location>
        <begin position="847"/>
        <end position="929"/>
    </location>
</feature>
<comment type="caution">
    <text evidence="16">The sequence shown here is derived from an EMBL/GenBank/DDBJ whole genome shotgun (WGS) entry which is preliminary data.</text>
</comment>
<feature type="compositionally biased region" description="Polar residues" evidence="12">
    <location>
        <begin position="474"/>
        <end position="484"/>
    </location>
</feature>
<keyword evidence="10 11" id="KW-0175">Coiled coil</keyword>
<dbReference type="InterPro" id="IPR007599">
    <property type="entry name" value="DER1"/>
</dbReference>
<sequence length="952" mass="109906">MLEEGSFRGRTADFIFMFLFGGTLMTAFTIMLVYVWSRRNPFVRMNFFGLLNFEAPFLPWVLMGFSLLLGNSIIVDFLARVLHQRVLELEQEKAEYLRVKQHQEQEFNQRRAKFKELYLSKEDELKKQGVALQASQDELLKLQKLLSDANGEMETIKAVATVSENTKQEAIDQVKRQWQEEVASLQAIMKEAARDYELQFQQERSQWSQYRETVEREMAELRRQLKEGQEEENLENEMKKAQEDAEKLRSVVMPMEQEITALKSRLTEAEDRVKELEAAKVTELNHVLEAEKSCRTDLEMYVAVLNTQKSVLQEDAEKLRKELHEVCHLLEQERQQHNQLKHTWQRANDQFLESQRLLMRDMQRIESVLSSEQLRQVEEMKKRDQEEDEQQKIKAKKNEEDEVEGEESIGPVNDEVHVNHSIHSSLHSLDTDVLISTGEECADKEDGSTSDLFKDGLRRAQSTDSLGTSGGGPQQKSLGYNNKAKSAGNLDESDFGPLVGADCSGGDNFDTASLGSFQLSSGCFLLTKDQEKAIKAMTPEQEETASLLSSISQAPDNAYLPPLGYRLVSESEWNLLQQEVKNAGRKLGRRCDMCTNYEKQLQVIQNQEAETRDQVKKLQAMLRQANDQLECTMKDKQDLEECLKQENEQTSEKISTLMQKVQESETLLSSIQQAFSQAKRNAQEQMAVLMQSREQVAEELSRLQRENESLQGKHRLHIALQQQENFLMPDTVEEMQALVLRYREDIVCVRTASDHVEEKLKAEILFLKEQIQAEQCLKENLEETLQLEIESCKEEIGNGNVLEYAPMFYVNHEEDCAGVNALNCTDVQLLHCSCLLSRDTWPCFILQLVSRLTEKTQHLENLQTLRSNLEEQLKKETTARTNFENQVYEEKDKAQRLQTELDVSEQVQRDFVKLSQTLQVQLERIRQAESLDQIRVILNETNLTDINQLPET</sequence>
<feature type="transmembrane region" description="Helical" evidence="13">
    <location>
        <begin position="12"/>
        <end position="37"/>
    </location>
</feature>
<dbReference type="PANTHER" id="PTHR31179:SF5">
    <property type="entry name" value="RAB GTPASE-BINDING EFFECTOR PROTEIN 1"/>
    <property type="match status" value="1"/>
</dbReference>
<evidence type="ECO:0000256" key="3">
    <source>
        <dbReference type="ARBA" id="ARBA00006603"/>
    </source>
</evidence>
<keyword evidence="9" id="KW-0653">Protein transport</keyword>
<dbReference type="InterPro" id="IPR015390">
    <property type="entry name" value="Rabaptin_Rab5-bd_dom"/>
</dbReference>
<evidence type="ECO:0000256" key="1">
    <source>
        <dbReference type="ARBA" id="ARBA00004412"/>
    </source>
</evidence>
<evidence type="ECO:0000259" key="14">
    <source>
        <dbReference type="Pfam" id="PF03528"/>
    </source>
</evidence>
<dbReference type="PRINTS" id="PR01432">
    <property type="entry name" value="RABAPTIN"/>
</dbReference>
<evidence type="ECO:0000256" key="4">
    <source>
        <dbReference type="ARBA" id="ARBA00022448"/>
    </source>
</evidence>
<organism evidence="16 17">
    <name type="scientific">Polypterus senegalus</name>
    <name type="common">Senegal bichir</name>
    <dbReference type="NCBI Taxonomy" id="55291"/>
    <lineage>
        <taxon>Eukaryota</taxon>
        <taxon>Metazoa</taxon>
        <taxon>Chordata</taxon>
        <taxon>Craniata</taxon>
        <taxon>Vertebrata</taxon>
        <taxon>Euteleostomi</taxon>
        <taxon>Actinopterygii</taxon>
        <taxon>Polypteriformes</taxon>
        <taxon>Polypteridae</taxon>
        <taxon>Polypterus</taxon>
    </lineage>
</organism>
<dbReference type="Pfam" id="PF03528">
    <property type="entry name" value="Rabaptin"/>
    <property type="match status" value="1"/>
</dbReference>
<dbReference type="GO" id="GO:0005096">
    <property type="term" value="F:GTPase activator activity"/>
    <property type="evidence" value="ECO:0007669"/>
    <property type="project" value="InterPro"/>
</dbReference>
<gene>
    <name evidence="16" type="primary">Rabep1</name>
    <name evidence="16" type="ORF">GTO96_0019405</name>
</gene>
<dbReference type="FunFam" id="1.20.5.340:FF:000022">
    <property type="entry name" value="Rabaptin, RAB GTPase-binding effector protein 1"/>
    <property type="match status" value="1"/>
</dbReference>
<accession>A0A8X8BJ04</accession>
<keyword evidence="5" id="KW-0963">Cytoplasm</keyword>
<keyword evidence="8" id="KW-0967">Endosome</keyword>
<feature type="transmembrane region" description="Helical" evidence="13">
    <location>
        <begin position="57"/>
        <end position="79"/>
    </location>
</feature>
<feature type="region of interest" description="Disordered" evidence="12">
    <location>
        <begin position="379"/>
        <end position="413"/>
    </location>
</feature>
<dbReference type="InterPro" id="IPR018514">
    <property type="entry name" value="Rabaptin_CC"/>
</dbReference>
<evidence type="ECO:0000313" key="16">
    <source>
        <dbReference type="EMBL" id="KAG2459463.1"/>
    </source>
</evidence>
<feature type="non-terminal residue" evidence="16">
    <location>
        <position position="952"/>
    </location>
</feature>
<feature type="coiled-coil region" evidence="11">
    <location>
        <begin position="852"/>
        <end position="900"/>
    </location>
</feature>
<evidence type="ECO:0000256" key="8">
    <source>
        <dbReference type="ARBA" id="ARBA00022753"/>
    </source>
</evidence>
<feature type="domain" description="Rabaptin GTPase-Rab5 binding" evidence="15">
    <location>
        <begin position="591"/>
        <end position="802"/>
    </location>
</feature>
<dbReference type="AlphaFoldDB" id="A0A8X8BJ04"/>
<feature type="non-terminal residue" evidence="16">
    <location>
        <position position="1"/>
    </location>
</feature>
<feature type="coiled-coil region" evidence="11">
    <location>
        <begin position="757"/>
        <end position="784"/>
    </location>
</feature>
<evidence type="ECO:0000256" key="9">
    <source>
        <dbReference type="ARBA" id="ARBA00022927"/>
    </source>
</evidence>
<dbReference type="InterPro" id="IPR003914">
    <property type="entry name" value="Rabaptin"/>
</dbReference>
<dbReference type="Gene3D" id="1.20.5.730">
    <property type="entry name" value="Single helix bin"/>
    <property type="match status" value="1"/>
</dbReference>
<keyword evidence="7" id="KW-0254">Endocytosis</keyword>
<feature type="coiled-coil region" evidence="11">
    <location>
        <begin position="594"/>
        <end position="713"/>
    </location>
</feature>
<evidence type="ECO:0000256" key="11">
    <source>
        <dbReference type="SAM" id="Coils"/>
    </source>
</evidence>
<evidence type="ECO:0000256" key="10">
    <source>
        <dbReference type="ARBA" id="ARBA00023054"/>
    </source>
</evidence>
<dbReference type="Pfam" id="PF09311">
    <property type="entry name" value="Rab5-bind"/>
    <property type="match status" value="2"/>
</dbReference>
<evidence type="ECO:0000256" key="6">
    <source>
        <dbReference type="ARBA" id="ARBA00022553"/>
    </source>
</evidence>
<evidence type="ECO:0000256" key="7">
    <source>
        <dbReference type="ARBA" id="ARBA00022583"/>
    </source>
</evidence>
<evidence type="ECO:0000259" key="15">
    <source>
        <dbReference type="Pfam" id="PF09311"/>
    </source>
</evidence>
<evidence type="ECO:0000313" key="17">
    <source>
        <dbReference type="Proteomes" id="UP000886611"/>
    </source>
</evidence>
<evidence type="ECO:0000256" key="12">
    <source>
        <dbReference type="SAM" id="MobiDB-lite"/>
    </source>
</evidence>
<keyword evidence="17" id="KW-1185">Reference proteome</keyword>
<feature type="compositionally biased region" description="Basic and acidic residues" evidence="12">
    <location>
        <begin position="379"/>
        <end position="399"/>
    </location>
</feature>
<dbReference type="SUPFAM" id="SSF103652">
    <property type="entry name" value="G protein-binding domain"/>
    <property type="match status" value="2"/>
</dbReference>
<keyword evidence="13" id="KW-1133">Transmembrane helix</keyword>
<keyword evidence="13" id="KW-0812">Transmembrane</keyword>
<dbReference type="GO" id="GO:0005769">
    <property type="term" value="C:early endosome"/>
    <property type="evidence" value="ECO:0007669"/>
    <property type="project" value="UniProtKB-SubCell"/>
</dbReference>
<dbReference type="GO" id="GO:0015031">
    <property type="term" value="P:protein transport"/>
    <property type="evidence" value="ECO:0007669"/>
    <property type="project" value="UniProtKB-KW"/>
</dbReference>
<keyword evidence="6" id="KW-0597">Phosphoprotein</keyword>
<name>A0A8X8BJ04_POLSE</name>
<feature type="domain" description="Rabaptin coiled-coil" evidence="14">
    <location>
        <begin position="82"/>
        <end position="553"/>
    </location>
</feature>
<dbReference type="Pfam" id="PF04511">
    <property type="entry name" value="DER1"/>
    <property type="match status" value="1"/>
</dbReference>
<dbReference type="Proteomes" id="UP000886611">
    <property type="component" value="Unassembled WGS sequence"/>
</dbReference>
<dbReference type="GO" id="GO:0006897">
    <property type="term" value="P:endocytosis"/>
    <property type="evidence" value="ECO:0007669"/>
    <property type="project" value="UniProtKB-KW"/>
</dbReference>
<keyword evidence="13" id="KW-0472">Membrane</keyword>
<proteinExistence type="inferred from homology"/>
<feature type="region of interest" description="Disordered" evidence="12">
    <location>
        <begin position="461"/>
        <end position="491"/>
    </location>
</feature>
<comment type="subcellular location">
    <subcellularLocation>
        <location evidence="2">Cytoplasm</location>
    </subcellularLocation>
    <subcellularLocation>
        <location evidence="1">Early endosome</location>
    </subcellularLocation>
</comment>
<evidence type="ECO:0000256" key="13">
    <source>
        <dbReference type="SAM" id="Phobius"/>
    </source>
</evidence>
<dbReference type="PANTHER" id="PTHR31179">
    <property type="entry name" value="RAB GTPASE-BINDING EFFECTOR PROTEIN"/>
    <property type="match status" value="1"/>
</dbReference>
<evidence type="ECO:0000256" key="2">
    <source>
        <dbReference type="ARBA" id="ARBA00004496"/>
    </source>
</evidence>
<protein>
    <submittedName>
        <fullName evidence="16">RABE1 protein</fullName>
    </submittedName>
</protein>
<dbReference type="GO" id="GO:0008083">
    <property type="term" value="F:growth factor activity"/>
    <property type="evidence" value="ECO:0007669"/>
    <property type="project" value="InterPro"/>
</dbReference>
<dbReference type="Gene3D" id="1.20.5.340">
    <property type="match status" value="1"/>
</dbReference>